<evidence type="ECO:0000256" key="1">
    <source>
        <dbReference type="ARBA" id="ARBA00007734"/>
    </source>
</evidence>
<feature type="signal peptide" evidence="2">
    <location>
        <begin position="1"/>
        <end position="29"/>
    </location>
</feature>
<keyword evidence="2" id="KW-0732">Signal</keyword>
<organism evidence="5">
    <name type="scientific">Granulicella tundricola (strain ATCC BAA-1859 / DSM 23138 / MP5ACTX9)</name>
    <dbReference type="NCBI Taxonomy" id="1198114"/>
    <lineage>
        <taxon>Bacteria</taxon>
        <taxon>Pseudomonadati</taxon>
        <taxon>Acidobacteriota</taxon>
        <taxon>Terriglobia</taxon>
        <taxon>Terriglobales</taxon>
        <taxon>Acidobacteriaceae</taxon>
        <taxon>Granulicella</taxon>
    </lineage>
</organism>
<evidence type="ECO:0000259" key="3">
    <source>
        <dbReference type="Pfam" id="PF01464"/>
    </source>
</evidence>
<dbReference type="SUPFAM" id="SSF53955">
    <property type="entry name" value="Lysozyme-like"/>
    <property type="match status" value="1"/>
</dbReference>
<dbReference type="Pfam" id="PF01464">
    <property type="entry name" value="SLT"/>
    <property type="match status" value="1"/>
</dbReference>
<dbReference type="AlphaFoldDB" id="E8WZN1"/>
<dbReference type="EMBL" id="CP002480">
    <property type="protein sequence ID" value="ADW70005.1"/>
    <property type="molecule type" value="Genomic_DNA"/>
</dbReference>
<dbReference type="RefSeq" id="WP_013581319.1">
    <property type="nucleotide sequence ID" value="NC_015064.1"/>
</dbReference>
<dbReference type="CDD" id="cd00254">
    <property type="entry name" value="LT-like"/>
    <property type="match status" value="1"/>
</dbReference>
<dbReference type="InterPro" id="IPR023346">
    <property type="entry name" value="Lysozyme-like_dom_sf"/>
</dbReference>
<sequence length="254" mass="26817">MHLTPLRQTRVLRTAIAAALLALAPFAHAAERITLKNGSTFDNCVRHIADGTNLRLFFRAESARGDDPDANYLDVPAASVASVEIVPDPPAPLSSPPSLLSSRSAAEGPASSLAASITPTIAEIHQLLTTSGAAHHIDVDLLASLMHAESAGNVKAVSRTGARGLMQLMPGTAAQLGVKDAFVPGQNVEGGTKYLDELLTRYHDDIALALAAYNAGPGAVDRYHGVPPFRETRAYVSRIIREFNARKSTLVAAK</sequence>
<protein>
    <submittedName>
        <fullName evidence="4">Lytic transglycosylase catalytic</fullName>
    </submittedName>
</protein>
<dbReference type="Proteomes" id="UP000000343">
    <property type="component" value="Chromosome"/>
</dbReference>
<reference evidence="5" key="1">
    <citation type="submission" date="2011-01" db="EMBL/GenBank/DDBJ databases">
        <title>Complete sequence of chromosome of Acidobacterium sp. MP5ACTX9.</title>
        <authorList>
            <consortium name="US DOE Joint Genome Institute"/>
            <person name="Lucas S."/>
            <person name="Copeland A."/>
            <person name="Lapidus A."/>
            <person name="Cheng J.-F."/>
            <person name="Goodwin L."/>
            <person name="Pitluck S."/>
            <person name="Teshima H."/>
            <person name="Detter J.C."/>
            <person name="Han C."/>
            <person name="Tapia R."/>
            <person name="Land M."/>
            <person name="Hauser L."/>
            <person name="Kyrpides N."/>
            <person name="Ivanova N."/>
            <person name="Ovchinnikova G."/>
            <person name="Pagani I."/>
            <person name="Rawat S.R."/>
            <person name="Mannisto M."/>
            <person name="Haggblom M.M."/>
            <person name="Woyke T."/>
        </authorList>
    </citation>
    <scope>NUCLEOTIDE SEQUENCE [LARGE SCALE GENOMIC DNA]</scope>
    <source>
        <strain evidence="5">MP5ACTX9</strain>
    </source>
</reference>
<evidence type="ECO:0000313" key="5">
    <source>
        <dbReference type="Proteomes" id="UP000000343"/>
    </source>
</evidence>
<evidence type="ECO:0000313" key="4">
    <source>
        <dbReference type="EMBL" id="ADW70005.1"/>
    </source>
</evidence>
<feature type="chain" id="PRO_5003234009" evidence="2">
    <location>
        <begin position="30"/>
        <end position="254"/>
    </location>
</feature>
<dbReference type="InterPro" id="IPR008258">
    <property type="entry name" value="Transglycosylase_SLT_dom_1"/>
</dbReference>
<name>E8WZN1_GRATM</name>
<feature type="domain" description="Transglycosylase SLT" evidence="3">
    <location>
        <begin position="133"/>
        <end position="231"/>
    </location>
</feature>
<dbReference type="PaxDb" id="1198114-AciX9_2982"/>
<dbReference type="HOGENOM" id="CLU_065765_1_3_0"/>
<dbReference type="eggNOG" id="COG0741">
    <property type="taxonomic scope" value="Bacteria"/>
</dbReference>
<dbReference type="KEGG" id="acm:AciX9_2982"/>
<dbReference type="STRING" id="1198114.AciX9_2982"/>
<comment type="similarity">
    <text evidence="1">Belongs to the transglycosylase Slt family.</text>
</comment>
<dbReference type="PANTHER" id="PTHR37423:SF2">
    <property type="entry name" value="MEMBRANE-BOUND LYTIC MUREIN TRANSGLYCOSYLASE C"/>
    <property type="match status" value="1"/>
</dbReference>
<dbReference type="PANTHER" id="PTHR37423">
    <property type="entry name" value="SOLUBLE LYTIC MUREIN TRANSGLYCOSYLASE-RELATED"/>
    <property type="match status" value="1"/>
</dbReference>
<evidence type="ECO:0000256" key="2">
    <source>
        <dbReference type="SAM" id="SignalP"/>
    </source>
</evidence>
<accession>E8WZN1</accession>
<keyword evidence="5" id="KW-1185">Reference proteome</keyword>
<gene>
    <name evidence="4" type="ordered locus">AciX9_2982</name>
</gene>
<proteinExistence type="inferred from homology"/>
<dbReference type="Gene3D" id="1.10.530.10">
    <property type="match status" value="1"/>
</dbReference>